<comment type="caution">
    <text evidence="1">The sequence shown here is derived from an EMBL/GenBank/DDBJ whole genome shotgun (WGS) entry which is preliminary data.</text>
</comment>
<name>A0A8G2F4B5_DESNO</name>
<protein>
    <submittedName>
        <fullName evidence="1">Uncharacterized protein</fullName>
    </submittedName>
</protein>
<evidence type="ECO:0000313" key="1">
    <source>
        <dbReference type="EMBL" id="SFL66499.1"/>
    </source>
</evidence>
<dbReference type="RefSeq" id="WP_153304609.1">
    <property type="nucleotide sequence ID" value="NZ_FOTO01000004.1"/>
</dbReference>
<evidence type="ECO:0000313" key="2">
    <source>
        <dbReference type="Proteomes" id="UP000199581"/>
    </source>
</evidence>
<sequence length="45" mass="4889">MGIRNKLLVLLLFISLAPLLVVGFQFRDNLAALGDGLVDRSFNAS</sequence>
<gene>
    <name evidence="1" type="ORF">SAMN05421830_104263</name>
</gene>
<dbReference type="EMBL" id="FOTO01000004">
    <property type="protein sequence ID" value="SFL66499.1"/>
    <property type="molecule type" value="Genomic_DNA"/>
</dbReference>
<organism evidence="1 2">
    <name type="scientific">Desulfomicrobium norvegicum (strain DSM 1741 / NCIMB 8310)</name>
    <name type="common">Desulfovibrio baculatus (strain Norway 4)</name>
    <name type="synonym">Desulfovibrio desulfuricans (strain Norway 4)</name>
    <dbReference type="NCBI Taxonomy" id="52561"/>
    <lineage>
        <taxon>Bacteria</taxon>
        <taxon>Pseudomonadati</taxon>
        <taxon>Thermodesulfobacteriota</taxon>
        <taxon>Desulfovibrionia</taxon>
        <taxon>Desulfovibrionales</taxon>
        <taxon>Desulfomicrobiaceae</taxon>
        <taxon>Desulfomicrobium</taxon>
    </lineage>
</organism>
<dbReference type="Proteomes" id="UP000199581">
    <property type="component" value="Unassembled WGS sequence"/>
</dbReference>
<accession>A0A8G2F4B5</accession>
<dbReference type="AlphaFoldDB" id="A0A8G2F4B5"/>
<reference evidence="1 2" key="1">
    <citation type="submission" date="2016-10" db="EMBL/GenBank/DDBJ databases">
        <authorList>
            <person name="Varghese N."/>
            <person name="Submissions S."/>
        </authorList>
    </citation>
    <scope>NUCLEOTIDE SEQUENCE [LARGE SCALE GENOMIC DNA]</scope>
    <source>
        <strain evidence="1 2">DSM 1741</strain>
    </source>
</reference>
<keyword evidence="2" id="KW-1185">Reference proteome</keyword>
<proteinExistence type="predicted"/>